<evidence type="ECO:0008006" key="4">
    <source>
        <dbReference type="Google" id="ProtNLM"/>
    </source>
</evidence>
<dbReference type="EMBL" id="MJEA01000002">
    <property type="protein sequence ID" value="OQO71244.1"/>
    <property type="molecule type" value="Genomic_DNA"/>
</dbReference>
<organism evidence="2 3">
    <name type="scientific">Enterococcus villorum</name>
    <dbReference type="NCBI Taxonomy" id="112904"/>
    <lineage>
        <taxon>Bacteria</taxon>
        <taxon>Bacillati</taxon>
        <taxon>Bacillota</taxon>
        <taxon>Bacilli</taxon>
        <taxon>Lactobacillales</taxon>
        <taxon>Enterococcaceae</taxon>
        <taxon>Enterococcus</taxon>
    </lineage>
</organism>
<dbReference type="AlphaFoldDB" id="A0A1V8YQX2"/>
<evidence type="ECO:0000256" key="1">
    <source>
        <dbReference type="SAM" id="Coils"/>
    </source>
</evidence>
<proteinExistence type="predicted"/>
<dbReference type="InterPro" id="IPR013324">
    <property type="entry name" value="RNA_pol_sigma_r3/r4-like"/>
</dbReference>
<evidence type="ECO:0000313" key="3">
    <source>
        <dbReference type="Proteomes" id="UP000192477"/>
    </source>
</evidence>
<gene>
    <name evidence="2" type="ORF">BH747_04065</name>
</gene>
<reference evidence="2 3" key="1">
    <citation type="journal article" date="2017" name="BMC Microbiol.">
        <title>Comparative genomics of Enterococcus spp. isolated from bovine feces.</title>
        <authorList>
            <person name="Beukers A.G."/>
            <person name="Zaheer R."/>
            <person name="Goji N."/>
            <person name="Amoako K.K."/>
            <person name="Chaves A.V."/>
            <person name="Ward M.P."/>
            <person name="McAllister T.A."/>
        </authorList>
    </citation>
    <scope>NUCLEOTIDE SEQUENCE [LARGE SCALE GENOMIC DNA]</scope>
    <source>
        <strain evidence="2 3">F1129D 143</strain>
    </source>
</reference>
<dbReference type="Gene3D" id="1.10.10.10">
    <property type="entry name" value="Winged helix-like DNA-binding domain superfamily/Winged helix DNA-binding domain"/>
    <property type="match status" value="1"/>
</dbReference>
<accession>A0A1V8YQX2</accession>
<evidence type="ECO:0000313" key="2">
    <source>
        <dbReference type="EMBL" id="OQO71244.1"/>
    </source>
</evidence>
<dbReference type="InterPro" id="IPR036388">
    <property type="entry name" value="WH-like_DNA-bd_sf"/>
</dbReference>
<dbReference type="STRING" id="112904.BH747_04065"/>
<protein>
    <recommendedName>
        <fullName evidence="4">RNA polymerase sigma-70 region 4 domain-containing protein</fullName>
    </recommendedName>
</protein>
<dbReference type="Proteomes" id="UP000192477">
    <property type="component" value="Unassembled WGS sequence"/>
</dbReference>
<sequence>MRLFRHHKKKEGAPLKFKWLKDYRELDEQIFYLKWSLNKSELELARWIEGDLSTLCLKDNGRVPSLKEKIQNTRQEINLLDEQKKEMLAILETFKGIDNQIVKMKYIDGMKLEDIAEKIDYTVSYVRQRHAGIRKTLKFLDEYEQREKLPFLPS</sequence>
<comment type="caution">
    <text evidence="2">The sequence shown here is derived from an EMBL/GenBank/DDBJ whole genome shotgun (WGS) entry which is preliminary data.</text>
</comment>
<feature type="coiled-coil region" evidence="1">
    <location>
        <begin position="63"/>
        <end position="90"/>
    </location>
</feature>
<name>A0A1V8YQX2_9ENTE</name>
<dbReference type="SUPFAM" id="SSF88659">
    <property type="entry name" value="Sigma3 and sigma4 domains of RNA polymerase sigma factors"/>
    <property type="match status" value="1"/>
</dbReference>
<keyword evidence="1" id="KW-0175">Coiled coil</keyword>